<evidence type="ECO:0000313" key="3">
    <source>
        <dbReference type="Proteomes" id="UP001357452"/>
    </source>
</evidence>
<keyword evidence="3" id="KW-1185">Reference proteome</keyword>
<sequence>MKSKAFIPVLVLIFTIWGTTAFAQKNNDSKKIKEKVDKTLTQLDEHLKLEKSKRNAVEGIFTEFYTKQQQLKNNIQGPASGLGQGLTSQNFQSIRKQNETLVNQRDAQLKKELSEGQYKKWKTEVEPTLRFGRKK</sequence>
<gene>
    <name evidence="2" type="ORF">V2H41_13255</name>
</gene>
<reference evidence="2 3" key="1">
    <citation type="submission" date="2024-01" db="EMBL/GenBank/DDBJ databases">
        <title>Niabella digestum sp. nov., isolated from waste digestion system.</title>
        <authorList>
            <person name="Zhang L."/>
        </authorList>
    </citation>
    <scope>NUCLEOTIDE SEQUENCE [LARGE SCALE GENOMIC DNA]</scope>
    <source>
        <strain evidence="2 3">A18</strain>
    </source>
</reference>
<evidence type="ECO:0008006" key="4">
    <source>
        <dbReference type="Google" id="ProtNLM"/>
    </source>
</evidence>
<comment type="caution">
    <text evidence="2">The sequence shown here is derived from an EMBL/GenBank/DDBJ whole genome shotgun (WGS) entry which is preliminary data.</text>
</comment>
<evidence type="ECO:0000256" key="1">
    <source>
        <dbReference type="SAM" id="SignalP"/>
    </source>
</evidence>
<feature type="signal peptide" evidence="1">
    <location>
        <begin position="1"/>
        <end position="23"/>
    </location>
</feature>
<dbReference type="Proteomes" id="UP001357452">
    <property type="component" value="Unassembled WGS sequence"/>
</dbReference>
<evidence type="ECO:0000313" key="2">
    <source>
        <dbReference type="EMBL" id="MEE6188241.1"/>
    </source>
</evidence>
<dbReference type="EMBL" id="JAZGLY010000009">
    <property type="protein sequence ID" value="MEE6188241.1"/>
    <property type="molecule type" value="Genomic_DNA"/>
</dbReference>
<feature type="chain" id="PRO_5045098003" description="DUF4890 domain-containing protein" evidence="1">
    <location>
        <begin position="24"/>
        <end position="135"/>
    </location>
</feature>
<organism evidence="2 3">
    <name type="scientific">Niabella digestorum</name>
    <dbReference type="NCBI Taxonomy" id="3117701"/>
    <lineage>
        <taxon>Bacteria</taxon>
        <taxon>Pseudomonadati</taxon>
        <taxon>Bacteroidota</taxon>
        <taxon>Chitinophagia</taxon>
        <taxon>Chitinophagales</taxon>
        <taxon>Chitinophagaceae</taxon>
        <taxon>Niabella</taxon>
    </lineage>
</organism>
<accession>A0ABU7RJU1</accession>
<proteinExistence type="predicted"/>
<dbReference type="RefSeq" id="WP_330975647.1">
    <property type="nucleotide sequence ID" value="NZ_JAZGLY010000009.1"/>
</dbReference>
<protein>
    <recommendedName>
        <fullName evidence="4">DUF4890 domain-containing protein</fullName>
    </recommendedName>
</protein>
<name>A0ABU7RJU1_9BACT</name>
<keyword evidence="1" id="KW-0732">Signal</keyword>